<organism evidence="1 2">
    <name type="scientific">Microbulbifer echini</name>
    <dbReference type="NCBI Taxonomy" id="1529067"/>
    <lineage>
        <taxon>Bacteria</taxon>
        <taxon>Pseudomonadati</taxon>
        <taxon>Pseudomonadota</taxon>
        <taxon>Gammaproteobacteria</taxon>
        <taxon>Cellvibrionales</taxon>
        <taxon>Microbulbiferaceae</taxon>
        <taxon>Microbulbifer</taxon>
    </lineage>
</organism>
<name>A0ABV4NML8_9GAMM</name>
<dbReference type="EMBL" id="JBGMEL010000005">
    <property type="protein sequence ID" value="MFA0790279.1"/>
    <property type="molecule type" value="Genomic_DNA"/>
</dbReference>
<evidence type="ECO:0000313" key="1">
    <source>
        <dbReference type="EMBL" id="MFA0790279.1"/>
    </source>
</evidence>
<dbReference type="Pfam" id="PF11246">
    <property type="entry name" value="Phage_gp53"/>
    <property type="match status" value="1"/>
</dbReference>
<dbReference type="Proteomes" id="UP001569414">
    <property type="component" value="Unassembled WGS sequence"/>
</dbReference>
<gene>
    <name evidence="1" type="ORF">ACCI51_06955</name>
</gene>
<comment type="caution">
    <text evidence="1">The sequence shown here is derived from an EMBL/GenBank/DDBJ whole genome shotgun (WGS) entry which is preliminary data.</text>
</comment>
<evidence type="ECO:0000313" key="2">
    <source>
        <dbReference type="Proteomes" id="UP001569414"/>
    </source>
</evidence>
<accession>A0ABV4NML8</accession>
<dbReference type="RefSeq" id="WP_299580116.1">
    <property type="nucleotide sequence ID" value="NZ_JBGMEL010000005.1"/>
</dbReference>
<protein>
    <submittedName>
        <fullName evidence="1">Baseplate wedge protein 53</fullName>
    </submittedName>
</protein>
<proteinExistence type="predicted"/>
<reference evidence="1 2" key="1">
    <citation type="submission" date="2024-08" db="EMBL/GenBank/DDBJ databases">
        <authorList>
            <person name="Ishaq N."/>
        </authorList>
    </citation>
    <scope>NUCLEOTIDE SEQUENCE [LARGE SCALE GENOMIC DNA]</scope>
    <source>
        <strain evidence="1 2">JCM 30400</strain>
    </source>
</reference>
<keyword evidence="2" id="KW-1185">Reference proteome</keyword>
<dbReference type="InterPro" id="IPR022607">
    <property type="entry name" value="Phage_T4_Gp53_baseplate_wedge"/>
</dbReference>
<sequence length="102" mass="11697">MSKFWRKFQGHNEVNPMGEEFAPKESELSQIYREGDVSVQIDIFEDDEGGWLLEIVDQHNNSTVWEDTFETEKEALEEALDALREEGISTFVGPVQETGGSW</sequence>